<organism evidence="5 6">
    <name type="scientific">Priestia endophytica DSM 13796</name>
    <dbReference type="NCBI Taxonomy" id="1121089"/>
    <lineage>
        <taxon>Bacteria</taxon>
        <taxon>Bacillati</taxon>
        <taxon>Bacillota</taxon>
        <taxon>Bacilli</taxon>
        <taxon>Bacillales</taxon>
        <taxon>Bacillaceae</taxon>
        <taxon>Priestia</taxon>
    </lineage>
</organism>
<dbReference type="InterPro" id="IPR055399">
    <property type="entry name" value="CC_BshC"/>
</dbReference>
<comment type="similarity">
    <text evidence="2">Belongs to the BshC family.</text>
</comment>
<dbReference type="Proteomes" id="UP000182762">
    <property type="component" value="Unassembled WGS sequence"/>
</dbReference>
<comment type="caution">
    <text evidence="5">The sequence shown here is derived from an EMBL/GenBank/DDBJ whole genome shotgun (WGS) entry which is preliminary data.</text>
</comment>
<keyword evidence="6" id="KW-1185">Reference proteome</keyword>
<dbReference type="EC" id="6.-.-.-" evidence="2"/>
<dbReference type="EMBL" id="FOXX01000001">
    <property type="protein sequence ID" value="SFQ11083.1"/>
    <property type="molecule type" value="Genomic_DNA"/>
</dbReference>
<dbReference type="InterPro" id="IPR011199">
    <property type="entry name" value="Bacillithiol_biosynth_BshC"/>
</dbReference>
<reference evidence="5 6" key="1">
    <citation type="submission" date="2016-10" db="EMBL/GenBank/DDBJ databases">
        <authorList>
            <person name="Varghese N."/>
            <person name="Submissions S."/>
        </authorList>
    </citation>
    <scope>NUCLEOTIDE SEQUENCE [LARGE SCALE GENOMIC DNA]</scope>
    <source>
        <strain evidence="5 6">DSM 13796</strain>
    </source>
</reference>
<dbReference type="GeneID" id="93709038"/>
<evidence type="ECO:0000313" key="5">
    <source>
        <dbReference type="EMBL" id="SFQ11083.1"/>
    </source>
</evidence>
<dbReference type="Pfam" id="PF10079">
    <property type="entry name" value="Rossmann-like_BshC"/>
    <property type="match status" value="1"/>
</dbReference>
<evidence type="ECO:0000256" key="1">
    <source>
        <dbReference type="ARBA" id="ARBA00022598"/>
    </source>
</evidence>
<dbReference type="Pfam" id="PF24850">
    <property type="entry name" value="CC_BshC"/>
    <property type="match status" value="1"/>
</dbReference>
<comment type="function">
    <text evidence="2">Involved in bacillithiol (BSH) biosynthesis. May catalyze the last step of the pathway, the addition of cysteine to glucosamine malate (GlcN-Mal) to generate BSH.</text>
</comment>
<protein>
    <recommendedName>
        <fullName evidence="2">Putative cysteine ligase BshC</fullName>
        <ecNumber evidence="2">6.-.-.-</ecNumber>
    </recommendedName>
</protein>
<evidence type="ECO:0000256" key="2">
    <source>
        <dbReference type="HAMAP-Rule" id="MF_01867"/>
    </source>
</evidence>
<proteinExistence type="inferred from homology"/>
<gene>
    <name evidence="2" type="primary">bshC</name>
    <name evidence="5" type="ORF">SAMN02745910_00263</name>
</gene>
<evidence type="ECO:0000259" key="3">
    <source>
        <dbReference type="Pfam" id="PF10079"/>
    </source>
</evidence>
<keyword evidence="1 2" id="KW-0436">Ligase</keyword>
<accession>A0A1I5VUK3</accession>
<sequence>MELIDYAGKPLNPLMNDYVNGDSFIGEYFHYDVLSPTVYKERKEDLMLRSLPREALVNHLLSYNERLGACKETLASIETLKNAETTVVVGGQQAGLLTGPLYTINKIVSILKLAKEQEEKLGSRVLPVFWIAGEDHDIAEINHIFVEENGMKKHVYKDGEQKMASEAVLHKETLQKWVKEAFQAFGEKEYSKEALSFVETCLQSATTYVDFFALLITKLFSKHGLILIDSGSSSLRKIEADFFTKLIKKNAKISEALGETQGKLRHRYKNAIETDMANAHIFYSEDGRRVLLQRNGAKFYGKNGSIKLSEDELLTIAEVKPELLSNNVVTRPLMQEYLFPTLAFIAGPGEVAYWAELGDVFGTFDMKMPPVVPRLSYAFIERGIARDMEKLDLSLEDVFSGNVSVRRDEWLKESGQGAYLSHIEYLEEEVEKVHSLFRDKVLQENKKYVDLLHKNRQLIMRQISSISQIMEKDHLKRHSATWNKYLSIENALVPQNAPQERIWNVFYYINKYGFTFVDELVSCSVEFDHKLKIIYL</sequence>
<dbReference type="PIRSF" id="PIRSF012535">
    <property type="entry name" value="UCP012535"/>
    <property type="match status" value="1"/>
</dbReference>
<name>A0A1I5VUK3_9BACI</name>
<evidence type="ECO:0000259" key="4">
    <source>
        <dbReference type="Pfam" id="PF24850"/>
    </source>
</evidence>
<dbReference type="RefSeq" id="WP_061801794.1">
    <property type="nucleotide sequence ID" value="NZ_FOXX01000001.1"/>
</dbReference>
<dbReference type="NCBIfam" id="TIGR03998">
    <property type="entry name" value="thiol_BshC"/>
    <property type="match status" value="1"/>
</dbReference>
<evidence type="ECO:0000313" key="6">
    <source>
        <dbReference type="Proteomes" id="UP000182762"/>
    </source>
</evidence>
<dbReference type="HAMAP" id="MF_01867">
    <property type="entry name" value="BshC"/>
    <property type="match status" value="1"/>
</dbReference>
<feature type="domain" description="Bacillithiol biosynthesis BshC C-terminal coiled-coil" evidence="4">
    <location>
        <begin position="379"/>
        <end position="536"/>
    </location>
</feature>
<dbReference type="InterPro" id="IPR055398">
    <property type="entry name" value="Rossmann-like_BshC"/>
</dbReference>
<feature type="domain" description="Bacillithiol biosynthesis BshC N-terminal Rossmann-like" evidence="3">
    <location>
        <begin position="4"/>
        <end position="375"/>
    </location>
</feature>